<evidence type="ECO:0000313" key="2">
    <source>
        <dbReference type="Proteomes" id="UP000319204"/>
    </source>
</evidence>
<dbReference type="EMBL" id="VNIK02000021">
    <property type="protein sequence ID" value="KAB5483627.1"/>
    <property type="molecule type" value="Genomic_DNA"/>
</dbReference>
<dbReference type="Proteomes" id="UP000319204">
    <property type="component" value="Unassembled WGS sequence"/>
</dbReference>
<dbReference type="AlphaFoldDB" id="A0A5N5IJT5"/>
<dbReference type="OrthoDB" id="658938at2"/>
<keyword evidence="2" id="KW-1185">Reference proteome</keyword>
<accession>A0A5N5IJT5</accession>
<reference evidence="1" key="1">
    <citation type="submission" date="2019-10" db="EMBL/GenBank/DDBJ databases">
        <title>Muricauda hadale sp. nov., a piezophilic bacterium isolated from hadopelagic water of the Mariana Trench.</title>
        <authorList>
            <person name="Wei Y."/>
        </authorList>
    </citation>
    <scope>NUCLEOTIDE SEQUENCE [LARGE SCALE GENOMIC DNA]</scope>
    <source>
        <strain evidence="1">MT-229</strain>
    </source>
</reference>
<name>A0A5N5IJT5_9FLAO</name>
<proteinExistence type="predicted"/>
<gene>
    <name evidence="1" type="ORF">FOT42_017645</name>
</gene>
<comment type="caution">
    <text evidence="1">The sequence shown here is derived from an EMBL/GenBank/DDBJ whole genome shotgun (WGS) entry which is preliminary data.</text>
</comment>
<evidence type="ECO:0000313" key="1">
    <source>
        <dbReference type="EMBL" id="KAB5483627.1"/>
    </source>
</evidence>
<sequence>MYSQTPSFTLGTNSKYYDFKKTWVSDDFKQVSQIRVGEYLTLGNFGLTNSSWIGSNAILDYSSYGNIGSLGNKNLFVPRWTPGTALIMELDFVHGALKGYNHQWNGVSAQVDFLDFEQIWEFGKTDSYLLSSLGIGTTDPGTYKLAVKGKIRAEEIKVETGWADYVFEEGYSLPTLEEVEKHIKEKGHLINIPSAKEVAENGIELGKMNKLLLEKIEELTLYVIELEHRVQYFEDQDQKYSQLLVEIKAIKQKLEGDE</sequence>
<protein>
    <submittedName>
        <fullName evidence="1">Uncharacterized protein</fullName>
    </submittedName>
</protein>
<dbReference type="RefSeq" id="WP_151891756.1">
    <property type="nucleotide sequence ID" value="NZ_VNIK02000021.1"/>
</dbReference>
<organism evidence="1 2">
    <name type="scientific">Flagellimonas hadalis</name>
    <dbReference type="NCBI Taxonomy" id="2597517"/>
    <lineage>
        <taxon>Bacteria</taxon>
        <taxon>Pseudomonadati</taxon>
        <taxon>Bacteroidota</taxon>
        <taxon>Flavobacteriia</taxon>
        <taxon>Flavobacteriales</taxon>
        <taxon>Flavobacteriaceae</taxon>
        <taxon>Flagellimonas</taxon>
    </lineage>
</organism>